<name>A0ABR7ILB2_9FIRM</name>
<dbReference type="RefSeq" id="WP_186995492.1">
    <property type="nucleotide sequence ID" value="NZ_JACOQG010000031.1"/>
</dbReference>
<reference evidence="3 4" key="1">
    <citation type="submission" date="2020-08" db="EMBL/GenBank/DDBJ databases">
        <title>Genome public.</title>
        <authorList>
            <person name="Liu C."/>
            <person name="Sun Q."/>
        </authorList>
    </citation>
    <scope>NUCLEOTIDE SEQUENCE [LARGE SCALE GENOMIC DNA]</scope>
    <source>
        <strain evidence="3 4">M29</strain>
    </source>
</reference>
<accession>A0ABR7ILB2</accession>
<dbReference type="PANTHER" id="PTHR35333">
    <property type="entry name" value="BETA-LACTAMASE"/>
    <property type="match status" value="1"/>
</dbReference>
<evidence type="ECO:0000256" key="1">
    <source>
        <dbReference type="SAM" id="SignalP"/>
    </source>
</evidence>
<evidence type="ECO:0000313" key="3">
    <source>
        <dbReference type="EMBL" id="MBC5780825.1"/>
    </source>
</evidence>
<feature type="chain" id="PRO_5045989677" evidence="1">
    <location>
        <begin position="24"/>
        <end position="294"/>
    </location>
</feature>
<protein>
    <submittedName>
        <fullName evidence="3">Serine hydrolase</fullName>
    </submittedName>
</protein>
<gene>
    <name evidence="3" type="ORF">H8Z82_14435</name>
</gene>
<proteinExistence type="predicted"/>
<dbReference type="PANTHER" id="PTHR35333:SF3">
    <property type="entry name" value="BETA-LACTAMASE-TYPE TRANSPEPTIDASE FOLD CONTAINING PROTEIN"/>
    <property type="match status" value="1"/>
</dbReference>
<dbReference type="Gene3D" id="3.40.710.10">
    <property type="entry name" value="DD-peptidase/beta-lactamase superfamily"/>
    <property type="match status" value="1"/>
</dbReference>
<keyword evidence="1" id="KW-0732">Signal</keyword>
<feature type="signal peptide" evidence="1">
    <location>
        <begin position="1"/>
        <end position="23"/>
    </location>
</feature>
<sequence length="294" mass="31344">MYKKLLLPFLISVSLMSASLCYASEGQGMLSPSTGSSGSVFGGSSSDESEPVTDTRLQALLNKLQGQLPTDNGSWSVYICDLPGESEGGLNAGSMQAASLIKLYIMGAVYEQYDSIIGQYGKEAVDSALYSMITVSDNDCANTLVNYLGSGNSSAGMQAVNSFCQTHGYTDTSMGRLLLADTSTGDNYTSAKDCADFLKEVYDEEDSDFSHASDMYALLKAQTRRNKIPAQLPQGVKVANKTGELSDVENDAGILYDSANDLVIVFLSQGLVNASAAQSTIASLSKEIYTYYNQ</sequence>
<comment type="caution">
    <text evidence="3">The sequence shown here is derived from an EMBL/GenBank/DDBJ whole genome shotgun (WGS) entry which is preliminary data.</text>
</comment>
<keyword evidence="4" id="KW-1185">Reference proteome</keyword>
<dbReference type="Proteomes" id="UP000649826">
    <property type="component" value="Unassembled WGS sequence"/>
</dbReference>
<dbReference type="SUPFAM" id="SSF56601">
    <property type="entry name" value="beta-lactamase/transpeptidase-like"/>
    <property type="match status" value="1"/>
</dbReference>
<evidence type="ECO:0000313" key="4">
    <source>
        <dbReference type="Proteomes" id="UP000649826"/>
    </source>
</evidence>
<dbReference type="InterPro" id="IPR000871">
    <property type="entry name" value="Beta-lactam_class-A"/>
</dbReference>
<organism evidence="3 4">
    <name type="scientific">Blautia difficilis</name>
    <dbReference type="NCBI Taxonomy" id="2763027"/>
    <lineage>
        <taxon>Bacteria</taxon>
        <taxon>Bacillati</taxon>
        <taxon>Bacillota</taxon>
        <taxon>Clostridia</taxon>
        <taxon>Lachnospirales</taxon>
        <taxon>Lachnospiraceae</taxon>
        <taxon>Blautia</taxon>
    </lineage>
</organism>
<dbReference type="InterPro" id="IPR045155">
    <property type="entry name" value="Beta-lactam_cat"/>
</dbReference>
<dbReference type="Pfam" id="PF13354">
    <property type="entry name" value="Beta-lactamase2"/>
    <property type="match status" value="1"/>
</dbReference>
<evidence type="ECO:0000259" key="2">
    <source>
        <dbReference type="Pfam" id="PF13354"/>
    </source>
</evidence>
<feature type="domain" description="Beta-lactamase class A catalytic" evidence="2">
    <location>
        <begin position="125"/>
        <end position="264"/>
    </location>
</feature>
<dbReference type="EMBL" id="JACOQG010000031">
    <property type="protein sequence ID" value="MBC5780825.1"/>
    <property type="molecule type" value="Genomic_DNA"/>
</dbReference>
<dbReference type="GO" id="GO:0016787">
    <property type="term" value="F:hydrolase activity"/>
    <property type="evidence" value="ECO:0007669"/>
    <property type="project" value="UniProtKB-KW"/>
</dbReference>
<keyword evidence="3" id="KW-0378">Hydrolase</keyword>
<dbReference type="InterPro" id="IPR012338">
    <property type="entry name" value="Beta-lactam/transpept-like"/>
</dbReference>